<gene>
    <name evidence="3" type="ORF">LSCM1_08085</name>
</gene>
<feature type="region of interest" description="Disordered" evidence="1">
    <location>
        <begin position="260"/>
        <end position="304"/>
    </location>
</feature>
<evidence type="ECO:0000313" key="3">
    <source>
        <dbReference type="EMBL" id="KAG5487721.1"/>
    </source>
</evidence>
<comment type="caution">
    <text evidence="3">The sequence shown here is derived from an EMBL/GenBank/DDBJ whole genome shotgun (WGS) entry which is preliminary data.</text>
</comment>
<feature type="region of interest" description="Disordered" evidence="1">
    <location>
        <begin position="458"/>
        <end position="507"/>
    </location>
</feature>
<feature type="compositionally biased region" description="Low complexity" evidence="1">
    <location>
        <begin position="322"/>
        <end position="338"/>
    </location>
</feature>
<dbReference type="PANTHER" id="PTHR23354:SF126">
    <property type="entry name" value="CONSERVED TLD DOMAIN PROTEIN"/>
    <property type="match status" value="1"/>
</dbReference>
<feature type="region of interest" description="Disordered" evidence="1">
    <location>
        <begin position="320"/>
        <end position="354"/>
    </location>
</feature>
<keyword evidence="4" id="KW-1185">Reference proteome</keyword>
<reference evidence="3 4" key="1">
    <citation type="submission" date="2021-03" db="EMBL/GenBank/DDBJ databases">
        <title>Leishmania (Mundinia) martiniquensis Genome sequencing and assembly.</title>
        <authorList>
            <person name="Almutairi H."/>
            <person name="Gatherer D."/>
        </authorList>
    </citation>
    <scope>NUCLEOTIDE SEQUENCE [LARGE SCALE GENOMIC DNA]</scope>
    <source>
        <strain evidence="3">LSCM1</strain>
    </source>
</reference>
<dbReference type="RefSeq" id="XP_067181532.1">
    <property type="nucleotide sequence ID" value="XM_067325427.1"/>
</dbReference>
<feature type="region of interest" description="Disordered" evidence="1">
    <location>
        <begin position="978"/>
        <end position="1046"/>
    </location>
</feature>
<sequence>MKRPPADLACGGAAETEAVPPSATAGGSPPNRTATPTASPPPVAAPLTDTQLLQLSLRSAVAAAEAGKATVAANNYALVIKIIFRKCFLLEELVLLALAMGYELRKAAETAASAADGDDDRSRSGAAETGQQGWPHSADLHASEAEQQLMDPLASVGTLLPPGLDEDDYDEERAFLEEKRQHEEQHGHQHVSALPAARGGASTASPVLPASPPADDSTPGYDTATAWWIACLLAKVHPDALPIATLENICKLPLTSSLDAAGASPARRGAVTRGWPTSTILTTSNADPTSSSSGSFPCSTRGNGSPATSTVAAVSLLPHLKSSPASSPPTAVSPSFASGRRGAPRGSPNANGDATASAAAAAAPSSPSLSLLFATLIWDVACALWNEGYIEDAHHWLSVMDVRRLWALYKDLCSRGGAAGGDRHAPSSLFASGEPLEEDVSSNDRACALSWPAVLAESRAADEPPHSRLSSVPSAAREGQAEGTDKDIDSVGVQRVSAASKPAGPQSRSGILLSALAETSGPLPMAGLAACFGNPVRLEGGNGGSETKADDAVAATATQPRTGTSDDVGDGAAAAAAVDSTTRTAALAIFVRRLARRISALRDLCGLMIACETAEDVFYVIYALDSALATQQWKRSQQQAQQRCDEAATSGASATNGGLSELLILTNLLIEFFITKRAQQFLLEEGELDHLASAIHAATSPSAARGRDGDAGGGGNGAEDAHHHHQQQQHRLTDRAIRRACDEVVCAFTNGRCLTLYALEAYGIPPPYDSESSTADAQLLARELPFVLVSNALSSTLNYSALYRCSKVFRGVMGCHGCLAAPHHRAVGVSSASPVLRHPNHTRRSTEDEKARRRAWTTTPPPPAAPAAATSPHVHPSTSSRPATIADSALGVAGELFRFMKGTVVSWRNPGNAAQASAPPESRRSHDGSCTCSHHHQDVRPSFIVGDAPGADARLRQQGDGGYAERLSAARRQCQATVARSSHQAELAQGEMTPWSAREESSVMSKGSGGDTYLRRADGDPWRVAPSANPPPLAPQGRPGRRGPRCALMTRGASASELMLPSSSSSSPVAVPLLPEEHERNSPAGLVSEPAAMAAPETSDRVSSGHDASSAAPSGLRSDQQAASAAVLHTAAAQLQSCLPTEAVSLRLLALLYRYPQLHTLEPVPASHVDLVAKELNKALHILQTAMRGRFGDGWWLQWRSRREDETQRYYARALADAQRGGSHFSLPTTAVPSPSCSAAGAGGTATAPGETMPPRMIGMTAVQPDPSLLLIDARRRRTPATHERGDKSAVWEYVFGCDGAPPAPAPPPPLLPSWRADTVTSALWNAHALSIPTHKELRRPLHESGERLTTTTAAASPQAFAVTADAKMDRAPASAATMHGDADEDGMLLDVDWDVPPAYTPDVSLDFSAFTTTSVETQESTRQFVESLQQREQARSGEGGDKDDECNCDGAEGAPGVSVLSRACRRLLHNELPLLQQYCPWRVIYSTRMHGISLSTLFANCRREAERQGLSGCGATSALPAVSYSKPMLLVLELPSSTTLHFAEDDVGVQEAFADAGTPGSTSLPPSAAHQEALELTGTDGGRHHRQNKLFIGAFLSDLLRLDSRRCYGSQDCFVFQLLVPGTAEGAETASSAAHRGTGSPPLSGVTTALRGPQLRVHRASRCNSQFINCRTTSIVIGGGDSGSSIYLDDTLCHGATSACSTFSSPPLSTWVSAPCTAAEVGADGVGASCRRQRSLCVLNVEVIVMDV</sequence>
<dbReference type="OrthoDB" id="26679at2759"/>
<feature type="region of interest" description="Disordered" evidence="1">
    <location>
        <begin position="179"/>
        <end position="219"/>
    </location>
</feature>
<feature type="region of interest" description="Disordered" evidence="1">
    <location>
        <begin position="832"/>
        <end position="882"/>
    </location>
</feature>
<dbReference type="KEGG" id="lmat:92517939"/>
<feature type="region of interest" description="Disordered" evidence="1">
    <location>
        <begin position="1"/>
        <end position="45"/>
    </location>
</feature>
<name>A0A836I0D4_9TRYP</name>
<dbReference type="SMART" id="SM00584">
    <property type="entry name" value="TLDc"/>
    <property type="match status" value="1"/>
</dbReference>
<feature type="compositionally biased region" description="Polar residues" evidence="1">
    <location>
        <begin position="275"/>
        <end position="289"/>
    </location>
</feature>
<dbReference type="Pfam" id="PF07534">
    <property type="entry name" value="TLD"/>
    <property type="match status" value="1"/>
</dbReference>
<protein>
    <recommendedName>
        <fullName evidence="2">TLDc domain-containing protein</fullName>
    </recommendedName>
</protein>
<dbReference type="InterPro" id="IPR006571">
    <property type="entry name" value="TLDc_dom"/>
</dbReference>
<dbReference type="Proteomes" id="UP000673552">
    <property type="component" value="Chromosome 3"/>
</dbReference>
<accession>A0A836I0D4</accession>
<organism evidence="3 4">
    <name type="scientific">Leishmania martiniquensis</name>
    <dbReference type="NCBI Taxonomy" id="1580590"/>
    <lineage>
        <taxon>Eukaryota</taxon>
        <taxon>Discoba</taxon>
        <taxon>Euglenozoa</taxon>
        <taxon>Kinetoplastea</taxon>
        <taxon>Metakinetoplastina</taxon>
        <taxon>Trypanosomatida</taxon>
        <taxon>Trypanosomatidae</taxon>
        <taxon>Leishmaniinae</taxon>
        <taxon>Leishmania</taxon>
    </lineage>
</organism>
<proteinExistence type="predicted"/>
<feature type="compositionally biased region" description="Basic and acidic residues" evidence="1">
    <location>
        <begin position="479"/>
        <end position="489"/>
    </location>
</feature>
<evidence type="ECO:0000256" key="1">
    <source>
        <dbReference type="SAM" id="MobiDB-lite"/>
    </source>
</evidence>
<dbReference type="PANTHER" id="PTHR23354">
    <property type="entry name" value="NUCLEOLAR PROTEIN 7/ESTROGEN RECEPTOR COACTIVATOR-RELATED"/>
    <property type="match status" value="1"/>
</dbReference>
<feature type="domain" description="TLDc" evidence="2">
    <location>
        <begin position="1459"/>
        <end position="1728"/>
    </location>
</feature>
<dbReference type="GeneID" id="92517939"/>
<feature type="region of interest" description="Disordered" evidence="1">
    <location>
        <begin position="1092"/>
        <end position="1117"/>
    </location>
</feature>
<evidence type="ECO:0000259" key="2">
    <source>
        <dbReference type="PROSITE" id="PS51886"/>
    </source>
</evidence>
<feature type="region of interest" description="Disordered" evidence="1">
    <location>
        <begin position="909"/>
        <end position="936"/>
    </location>
</feature>
<dbReference type="EMBL" id="JAFEUZ010000003">
    <property type="protein sequence ID" value="KAG5487721.1"/>
    <property type="molecule type" value="Genomic_DNA"/>
</dbReference>
<feature type="region of interest" description="Disordered" evidence="1">
    <location>
        <begin position="112"/>
        <end position="138"/>
    </location>
</feature>
<dbReference type="PROSITE" id="PS51886">
    <property type="entry name" value="TLDC"/>
    <property type="match status" value="1"/>
</dbReference>
<feature type="region of interest" description="Disordered" evidence="1">
    <location>
        <begin position="699"/>
        <end position="731"/>
    </location>
</feature>
<evidence type="ECO:0000313" key="4">
    <source>
        <dbReference type="Proteomes" id="UP000673552"/>
    </source>
</evidence>